<keyword evidence="2" id="KW-1185">Reference proteome</keyword>
<dbReference type="AlphaFoldDB" id="A0A383WLZ5"/>
<protein>
    <submittedName>
        <fullName evidence="1">Uncharacterized protein</fullName>
    </submittedName>
</protein>
<gene>
    <name evidence="1" type="ORF">BQ4739_LOCUS18765</name>
</gene>
<dbReference type="Proteomes" id="UP000256970">
    <property type="component" value="Unassembled WGS sequence"/>
</dbReference>
<evidence type="ECO:0000313" key="2">
    <source>
        <dbReference type="Proteomes" id="UP000256970"/>
    </source>
</evidence>
<evidence type="ECO:0000313" key="1">
    <source>
        <dbReference type="EMBL" id="SZX78487.1"/>
    </source>
</evidence>
<dbReference type="EMBL" id="FNXT01001323">
    <property type="protein sequence ID" value="SZX78487.1"/>
    <property type="molecule type" value="Genomic_DNA"/>
</dbReference>
<accession>A0A383WLZ5</accession>
<sequence length="143" mass="14858">MLGADEVAGRVVAHSTALSCRSTLRCQPALTHQLPPGPRGRDHKGCLSCSDSCCWLAPDSTSGVSCHNVVGEGRQSFLCSCTASRSTGSCWGRSQRGPKTITTWAAAQTVDAARCWQTACALAPEARRHIGSGAAAVDRTASA</sequence>
<proteinExistence type="predicted"/>
<reference evidence="1 2" key="1">
    <citation type="submission" date="2016-10" db="EMBL/GenBank/DDBJ databases">
        <authorList>
            <person name="Cai Z."/>
        </authorList>
    </citation>
    <scope>NUCLEOTIDE SEQUENCE [LARGE SCALE GENOMIC DNA]</scope>
</reference>
<organism evidence="1 2">
    <name type="scientific">Tetradesmus obliquus</name>
    <name type="common">Green alga</name>
    <name type="synonym">Acutodesmus obliquus</name>
    <dbReference type="NCBI Taxonomy" id="3088"/>
    <lineage>
        <taxon>Eukaryota</taxon>
        <taxon>Viridiplantae</taxon>
        <taxon>Chlorophyta</taxon>
        <taxon>core chlorophytes</taxon>
        <taxon>Chlorophyceae</taxon>
        <taxon>CS clade</taxon>
        <taxon>Sphaeropleales</taxon>
        <taxon>Scenedesmaceae</taxon>
        <taxon>Tetradesmus</taxon>
    </lineage>
</organism>
<name>A0A383WLZ5_TETOB</name>